<dbReference type="SUPFAM" id="SSF53623">
    <property type="entry name" value="MurD-like peptide ligases, catalytic domain"/>
    <property type="match status" value="1"/>
</dbReference>
<dbReference type="Gene3D" id="3.40.1190.10">
    <property type="entry name" value="Mur-like, catalytic domain"/>
    <property type="match status" value="1"/>
</dbReference>
<keyword evidence="3 7" id="KW-0963">Cytoplasm</keyword>
<evidence type="ECO:0000256" key="7">
    <source>
        <dbReference type="HAMAP-Rule" id="MF_00639"/>
    </source>
</evidence>
<evidence type="ECO:0000259" key="10">
    <source>
        <dbReference type="Pfam" id="PF08245"/>
    </source>
</evidence>
<accession>A0A1M6BH44</accession>
<dbReference type="PANTHER" id="PTHR43692">
    <property type="entry name" value="UDP-N-ACETYLMURAMOYLALANINE--D-GLUTAMATE LIGASE"/>
    <property type="match status" value="1"/>
</dbReference>
<dbReference type="OrthoDB" id="9809796at2"/>
<dbReference type="PANTHER" id="PTHR43692:SF1">
    <property type="entry name" value="UDP-N-ACETYLMURAMOYLALANINE--D-GLUTAMATE LIGASE"/>
    <property type="match status" value="1"/>
</dbReference>
<dbReference type="Pfam" id="PF21799">
    <property type="entry name" value="MurD-like_N"/>
    <property type="match status" value="1"/>
</dbReference>
<evidence type="ECO:0000256" key="4">
    <source>
        <dbReference type="ARBA" id="ARBA00022598"/>
    </source>
</evidence>
<feature type="domain" description="Mur ligase C-terminal" evidence="9">
    <location>
        <begin position="365"/>
        <end position="478"/>
    </location>
</feature>
<dbReference type="Gene3D" id="3.90.190.20">
    <property type="entry name" value="Mur ligase, C-terminal domain"/>
    <property type="match status" value="1"/>
</dbReference>
<comment type="catalytic activity">
    <reaction evidence="7 8">
        <text>UDP-N-acetyl-alpha-D-muramoyl-L-alanine + D-glutamate + ATP = UDP-N-acetyl-alpha-D-muramoyl-L-alanyl-D-glutamate + ADP + phosphate + H(+)</text>
        <dbReference type="Rhea" id="RHEA:16429"/>
        <dbReference type="ChEBI" id="CHEBI:15378"/>
        <dbReference type="ChEBI" id="CHEBI:29986"/>
        <dbReference type="ChEBI" id="CHEBI:30616"/>
        <dbReference type="ChEBI" id="CHEBI:43474"/>
        <dbReference type="ChEBI" id="CHEBI:83898"/>
        <dbReference type="ChEBI" id="CHEBI:83900"/>
        <dbReference type="ChEBI" id="CHEBI:456216"/>
        <dbReference type="EC" id="6.3.2.9"/>
    </reaction>
</comment>
<feature type="binding site" evidence="7">
    <location>
        <begin position="137"/>
        <end position="143"/>
    </location>
    <ligand>
        <name>ATP</name>
        <dbReference type="ChEBI" id="CHEBI:30616"/>
    </ligand>
</feature>
<evidence type="ECO:0000256" key="1">
    <source>
        <dbReference type="ARBA" id="ARBA00004496"/>
    </source>
</evidence>
<keyword evidence="7 8" id="KW-0131">Cell cycle</keyword>
<dbReference type="GO" id="GO:0009252">
    <property type="term" value="P:peptidoglycan biosynthetic process"/>
    <property type="evidence" value="ECO:0007669"/>
    <property type="project" value="UniProtKB-UniRule"/>
</dbReference>
<protein>
    <recommendedName>
        <fullName evidence="7 8">UDP-N-acetylmuramoylalanine--D-glutamate ligase</fullName>
        <ecNumber evidence="7 8">6.3.2.9</ecNumber>
    </recommendedName>
    <alternativeName>
        <fullName evidence="7">D-glutamic acid-adding enzyme</fullName>
    </alternativeName>
    <alternativeName>
        <fullName evidence="7">UDP-N-acetylmuramoyl-L-alanyl-D-glutamate synthetase</fullName>
    </alternativeName>
</protein>
<dbReference type="NCBIfam" id="TIGR01087">
    <property type="entry name" value="murD"/>
    <property type="match status" value="1"/>
</dbReference>
<dbReference type="GO" id="GO:0005524">
    <property type="term" value="F:ATP binding"/>
    <property type="evidence" value="ECO:0007669"/>
    <property type="project" value="UniProtKB-UniRule"/>
</dbReference>
<keyword evidence="7 8" id="KW-0961">Cell wall biogenesis/degradation</keyword>
<keyword evidence="4 7" id="KW-0436">Ligase</keyword>
<dbReference type="EMBL" id="FQXE01000026">
    <property type="protein sequence ID" value="SHI48006.1"/>
    <property type="molecule type" value="Genomic_DNA"/>
</dbReference>
<evidence type="ECO:0000313" key="12">
    <source>
        <dbReference type="Proteomes" id="UP000184226"/>
    </source>
</evidence>
<dbReference type="STRING" id="658167.SAMN04488135_12614"/>
<dbReference type="GO" id="GO:0008764">
    <property type="term" value="F:UDP-N-acetylmuramoylalanine-D-glutamate ligase activity"/>
    <property type="evidence" value="ECO:0007669"/>
    <property type="project" value="UniProtKB-UniRule"/>
</dbReference>
<gene>
    <name evidence="7" type="primary">murD</name>
    <name evidence="11" type="ORF">SAMN04488135_12614</name>
</gene>
<dbReference type="GO" id="GO:0051301">
    <property type="term" value="P:cell division"/>
    <property type="evidence" value="ECO:0007669"/>
    <property type="project" value="UniProtKB-KW"/>
</dbReference>
<dbReference type="HAMAP" id="MF_00639">
    <property type="entry name" value="MurD"/>
    <property type="match status" value="1"/>
</dbReference>
<dbReference type="GO" id="GO:0008360">
    <property type="term" value="P:regulation of cell shape"/>
    <property type="evidence" value="ECO:0007669"/>
    <property type="project" value="UniProtKB-KW"/>
</dbReference>
<dbReference type="EC" id="6.3.2.9" evidence="7 8"/>
<evidence type="ECO:0000256" key="2">
    <source>
        <dbReference type="ARBA" id="ARBA00004752"/>
    </source>
</evidence>
<comment type="function">
    <text evidence="7 8">Cell wall formation. Catalyzes the addition of glutamate to the nucleotide precursor UDP-N-acetylmuramoyl-L-alanine (UMA).</text>
</comment>
<comment type="similarity">
    <text evidence="7">Belongs to the MurCDEF family.</text>
</comment>
<keyword evidence="7 8" id="KW-0573">Peptidoglycan synthesis</keyword>
<dbReference type="InterPro" id="IPR036565">
    <property type="entry name" value="Mur-like_cat_sf"/>
</dbReference>
<comment type="subcellular location">
    <subcellularLocation>
        <location evidence="1 7 8">Cytoplasm</location>
    </subcellularLocation>
</comment>
<name>A0A1M6BH44_9BURK</name>
<dbReference type="GO" id="GO:0005737">
    <property type="term" value="C:cytoplasm"/>
    <property type="evidence" value="ECO:0007669"/>
    <property type="project" value="UniProtKB-SubCell"/>
</dbReference>
<dbReference type="Pfam" id="PF08245">
    <property type="entry name" value="Mur_ligase_M"/>
    <property type="match status" value="1"/>
</dbReference>
<dbReference type="Proteomes" id="UP000184226">
    <property type="component" value="Unassembled WGS sequence"/>
</dbReference>
<dbReference type="Gene3D" id="3.40.50.720">
    <property type="entry name" value="NAD(P)-binding Rossmann-like Domain"/>
    <property type="match status" value="1"/>
</dbReference>
<dbReference type="RefSeq" id="WP_073110124.1">
    <property type="nucleotide sequence ID" value="NZ_FQXE01000026.1"/>
</dbReference>
<keyword evidence="6 7" id="KW-0067">ATP-binding</keyword>
<reference evidence="11 12" key="1">
    <citation type="submission" date="2016-11" db="EMBL/GenBank/DDBJ databases">
        <authorList>
            <person name="Jaros S."/>
            <person name="Januszkiewicz K."/>
            <person name="Wedrychowicz H."/>
        </authorList>
    </citation>
    <scope>NUCLEOTIDE SEQUENCE [LARGE SCALE GENOMIC DNA]</scope>
    <source>
        <strain evidence="11 12">CGMCC 1.10190</strain>
    </source>
</reference>
<keyword evidence="7 8" id="KW-0133">Cell shape</keyword>
<dbReference type="SUPFAM" id="SSF51984">
    <property type="entry name" value="MurCD N-terminal domain"/>
    <property type="match status" value="1"/>
</dbReference>
<feature type="domain" description="Mur ligase central" evidence="10">
    <location>
        <begin position="135"/>
        <end position="249"/>
    </location>
</feature>
<dbReference type="SUPFAM" id="SSF53244">
    <property type="entry name" value="MurD-like peptide ligases, peptide-binding domain"/>
    <property type="match status" value="1"/>
</dbReference>
<dbReference type="InterPro" id="IPR004101">
    <property type="entry name" value="Mur_ligase_C"/>
</dbReference>
<dbReference type="InterPro" id="IPR005762">
    <property type="entry name" value="MurD"/>
</dbReference>
<organism evidence="11 12">
    <name type="scientific">Pollutimonas bauzanensis</name>
    <dbReference type="NCBI Taxonomy" id="658167"/>
    <lineage>
        <taxon>Bacteria</taxon>
        <taxon>Pseudomonadati</taxon>
        <taxon>Pseudomonadota</taxon>
        <taxon>Betaproteobacteria</taxon>
        <taxon>Burkholderiales</taxon>
        <taxon>Alcaligenaceae</taxon>
        <taxon>Pollutimonas</taxon>
    </lineage>
</organism>
<evidence type="ECO:0000256" key="3">
    <source>
        <dbReference type="ARBA" id="ARBA00022490"/>
    </source>
</evidence>
<evidence type="ECO:0000256" key="8">
    <source>
        <dbReference type="RuleBase" id="RU003664"/>
    </source>
</evidence>
<proteinExistence type="inferred from homology"/>
<comment type="pathway">
    <text evidence="2 7 8">Cell wall biogenesis; peptidoglycan biosynthesis.</text>
</comment>
<evidence type="ECO:0000256" key="6">
    <source>
        <dbReference type="ARBA" id="ARBA00022840"/>
    </source>
</evidence>
<dbReference type="Pfam" id="PF02875">
    <property type="entry name" value="Mur_ligase_C"/>
    <property type="match status" value="1"/>
</dbReference>
<dbReference type="InterPro" id="IPR036615">
    <property type="entry name" value="Mur_ligase_C_dom_sf"/>
</dbReference>
<dbReference type="InterPro" id="IPR013221">
    <property type="entry name" value="Mur_ligase_cen"/>
</dbReference>
<dbReference type="GO" id="GO:0071555">
    <property type="term" value="P:cell wall organization"/>
    <property type="evidence" value="ECO:0007669"/>
    <property type="project" value="UniProtKB-KW"/>
</dbReference>
<evidence type="ECO:0000256" key="5">
    <source>
        <dbReference type="ARBA" id="ARBA00022741"/>
    </source>
</evidence>
<keyword evidence="5 7" id="KW-0547">Nucleotide-binding</keyword>
<evidence type="ECO:0000259" key="9">
    <source>
        <dbReference type="Pfam" id="PF02875"/>
    </source>
</evidence>
<sequence length="509" mass="53327">MNTMTFPSLRVDGLTLILGLGETGAAAALWCAQHGAALRVLDTRTQPGGLAGLRADLDETRVDYRLGEQVFTEDALRDVHTIVLSPGLAPSREPVKSFLALAAQRNIEVLGEIELFARALADMSEQGYKPGVLAVTGTNGKTTVTAMARQLVQASGRSARAAGNISPAALAALRAALAADDLPDVWVLELSSFQLESTHTLAADAAVVLNVTQDHLDWHGSMQDYAAAKARLLKMAKIAIVNRDDPLVLGMVPDIKGLAVRSFGRDLPELEGDLGLESSNGMLWLAAADSADFDQPVAAGRRKKAASVPVRGTGRATRLMPVDALRVRGRHNALNALAALALVRSLGLGWAGMLHALRDYHGEAHRTEFVRTVAGVDFVNDSKGTNVGATVAALEGMGHGVVLIAGGLGKGQDFAPLAKAARAHARAVVLIGQDAALIEQALAGAEMPVERAPSLAQAVARGLELAQAGDTVLLSPACASMDMFKNYAHRGLCFVAEVNELALSRGEVA</sequence>
<keyword evidence="12" id="KW-1185">Reference proteome</keyword>
<evidence type="ECO:0000313" key="11">
    <source>
        <dbReference type="EMBL" id="SHI48006.1"/>
    </source>
</evidence>
<keyword evidence="7 8" id="KW-0132">Cell division</keyword>
<dbReference type="UniPathway" id="UPA00219"/>
<dbReference type="AlphaFoldDB" id="A0A1M6BH44"/>